<organism evidence="7 8">
    <name type="scientific">Bisgaardia hudsonensis</name>
    <dbReference type="NCBI Taxonomy" id="109472"/>
    <lineage>
        <taxon>Bacteria</taxon>
        <taxon>Pseudomonadati</taxon>
        <taxon>Pseudomonadota</taxon>
        <taxon>Gammaproteobacteria</taxon>
        <taxon>Pasteurellales</taxon>
        <taxon>Pasteurellaceae</taxon>
        <taxon>Bisgaardia</taxon>
    </lineage>
</organism>
<evidence type="ECO:0000256" key="1">
    <source>
        <dbReference type="ARBA" id="ARBA00004651"/>
    </source>
</evidence>
<keyword evidence="2" id="KW-1003">Cell membrane</keyword>
<feature type="transmembrane region" description="Helical" evidence="6">
    <location>
        <begin position="35"/>
        <end position="59"/>
    </location>
</feature>
<dbReference type="GO" id="GO:0005886">
    <property type="term" value="C:plasma membrane"/>
    <property type="evidence" value="ECO:0007669"/>
    <property type="project" value="UniProtKB-SubCell"/>
</dbReference>
<comment type="caution">
    <text evidence="7">The sequence shown here is derived from an EMBL/GenBank/DDBJ whole genome shotgun (WGS) entry which is preliminary data.</text>
</comment>
<dbReference type="Pfam" id="PF01810">
    <property type="entry name" value="LysE"/>
    <property type="match status" value="1"/>
</dbReference>
<protein>
    <submittedName>
        <fullName evidence="7">RhtB (Resistance to homoserine/threonine) family protein</fullName>
    </submittedName>
</protein>
<dbReference type="PANTHER" id="PTHR30086">
    <property type="entry name" value="ARGININE EXPORTER PROTEIN ARGO"/>
    <property type="match status" value="1"/>
</dbReference>
<evidence type="ECO:0000256" key="5">
    <source>
        <dbReference type="ARBA" id="ARBA00023136"/>
    </source>
</evidence>
<evidence type="ECO:0000256" key="4">
    <source>
        <dbReference type="ARBA" id="ARBA00022989"/>
    </source>
</evidence>
<gene>
    <name evidence="7" type="ORF">EV697_101514</name>
</gene>
<evidence type="ECO:0000256" key="2">
    <source>
        <dbReference type="ARBA" id="ARBA00022475"/>
    </source>
</evidence>
<keyword evidence="4 6" id="KW-1133">Transmembrane helix</keyword>
<dbReference type="EMBL" id="SLXI01000001">
    <property type="protein sequence ID" value="TCP14373.1"/>
    <property type="molecule type" value="Genomic_DNA"/>
</dbReference>
<dbReference type="AlphaFoldDB" id="A0A4R2N379"/>
<keyword evidence="8" id="KW-1185">Reference proteome</keyword>
<accession>A0A4R2N379</accession>
<keyword evidence="3 6" id="KW-0812">Transmembrane</keyword>
<dbReference type="GO" id="GO:0015171">
    <property type="term" value="F:amino acid transmembrane transporter activity"/>
    <property type="evidence" value="ECO:0007669"/>
    <property type="project" value="TreeGrafter"/>
</dbReference>
<name>A0A4R2N379_9PAST</name>
<feature type="transmembrane region" description="Helical" evidence="6">
    <location>
        <begin position="141"/>
        <end position="160"/>
    </location>
</feature>
<sequence length="207" mass="23234">MLNLFIIHLIGLMSPGPDFLYVVRTAIRDSRSRAIASVFGITLGVGFWAISAILGLSLLFTTYPFLQGIIMLLGGSYLLYIGFHMLASRHNIRFEDAYQSENTTIGKAVLKGLFVNLSNAKVVIYFSSVMSFVLVDITETGVIFGALSIIVIETFLYFYLISFLFSRGMVKQFYSNYSRYLDNIAGIIFLGFALYLIYSSIQLELKI</sequence>
<dbReference type="RefSeq" id="WP_132022192.1">
    <property type="nucleotide sequence ID" value="NZ_CP016605.1"/>
</dbReference>
<feature type="transmembrane region" description="Helical" evidence="6">
    <location>
        <begin position="180"/>
        <end position="198"/>
    </location>
</feature>
<dbReference type="Proteomes" id="UP000294841">
    <property type="component" value="Unassembled WGS sequence"/>
</dbReference>
<proteinExistence type="predicted"/>
<comment type="subcellular location">
    <subcellularLocation>
        <location evidence="1">Cell membrane</location>
        <topology evidence="1">Multi-pass membrane protein</topology>
    </subcellularLocation>
</comment>
<feature type="transmembrane region" description="Helical" evidence="6">
    <location>
        <begin position="108"/>
        <end position="135"/>
    </location>
</feature>
<evidence type="ECO:0000313" key="8">
    <source>
        <dbReference type="Proteomes" id="UP000294841"/>
    </source>
</evidence>
<evidence type="ECO:0000313" key="7">
    <source>
        <dbReference type="EMBL" id="TCP14373.1"/>
    </source>
</evidence>
<keyword evidence="5 6" id="KW-0472">Membrane</keyword>
<evidence type="ECO:0000256" key="3">
    <source>
        <dbReference type="ARBA" id="ARBA00022692"/>
    </source>
</evidence>
<dbReference type="OrthoDB" id="581870at2"/>
<dbReference type="InterPro" id="IPR001123">
    <property type="entry name" value="LeuE-type"/>
</dbReference>
<feature type="transmembrane region" description="Helical" evidence="6">
    <location>
        <begin position="65"/>
        <end position="87"/>
    </location>
</feature>
<dbReference type="PANTHER" id="PTHR30086:SF19">
    <property type="entry name" value="THREONINE EFFLUX PROTEIN"/>
    <property type="match status" value="1"/>
</dbReference>
<feature type="transmembrane region" description="Helical" evidence="6">
    <location>
        <begin position="6"/>
        <end position="23"/>
    </location>
</feature>
<evidence type="ECO:0000256" key="6">
    <source>
        <dbReference type="SAM" id="Phobius"/>
    </source>
</evidence>
<reference evidence="7 8" key="1">
    <citation type="submission" date="2019-03" db="EMBL/GenBank/DDBJ databases">
        <title>Genomic Encyclopedia of Type Strains, Phase IV (KMG-IV): sequencing the most valuable type-strain genomes for metagenomic binning, comparative biology and taxonomic classification.</title>
        <authorList>
            <person name="Goeker M."/>
        </authorList>
    </citation>
    <scope>NUCLEOTIDE SEQUENCE [LARGE SCALE GENOMIC DNA]</scope>
    <source>
        <strain evidence="7 8">DSM 28231</strain>
    </source>
</reference>